<accession>A0ABV1T7F5</accession>
<reference evidence="3 4" key="1">
    <citation type="submission" date="2024-06" db="EMBL/GenBank/DDBJ databases">
        <title>The Natural Products Discovery Center: Release of the First 8490 Sequenced Strains for Exploring Actinobacteria Biosynthetic Diversity.</title>
        <authorList>
            <person name="Kalkreuter E."/>
            <person name="Kautsar S.A."/>
            <person name="Yang D."/>
            <person name="Bader C.D."/>
            <person name="Teijaro C.N."/>
            <person name="Fluegel L."/>
            <person name="Davis C.M."/>
            <person name="Simpson J.R."/>
            <person name="Lauterbach L."/>
            <person name="Steele A.D."/>
            <person name="Gui C."/>
            <person name="Meng S."/>
            <person name="Li G."/>
            <person name="Viehrig K."/>
            <person name="Ye F."/>
            <person name="Su P."/>
            <person name="Kiefer A.F."/>
            <person name="Nichols A."/>
            <person name="Cepeda A.J."/>
            <person name="Yan W."/>
            <person name="Fan B."/>
            <person name="Jiang Y."/>
            <person name="Adhikari A."/>
            <person name="Zheng C.-J."/>
            <person name="Schuster L."/>
            <person name="Cowan T.M."/>
            <person name="Smanski M.J."/>
            <person name="Chevrette M.G."/>
            <person name="De Carvalho L.P.S."/>
            <person name="Shen B."/>
        </authorList>
    </citation>
    <scope>NUCLEOTIDE SEQUENCE [LARGE SCALE GENOMIC DNA]</scope>
    <source>
        <strain evidence="3 4">NPDC001694</strain>
    </source>
</reference>
<comment type="caution">
    <text evidence="3">The sequence shown here is derived from an EMBL/GenBank/DDBJ whole genome shotgun (WGS) entry which is preliminary data.</text>
</comment>
<evidence type="ECO:0000313" key="4">
    <source>
        <dbReference type="Proteomes" id="UP001490365"/>
    </source>
</evidence>
<sequence length="241" mass="24880">MLVSRKAAGTLFVGGALGMTLGSLFYPAMLGVQKVSSAPERVVATPATGPLTEADRDFVVKVRSAGLWEYPVGQRASTKGTTKAVRSAGEQLVAGDASLDAACRDVASQLGIALPDQPSPQQQGFESRLNKENGKQFDTDLATTVRATNGQFLTTIASVRTTTRNSLVRALADQANATVLDHITAVEKTGLVDFGQALAQETASPNLPAQDLTPPPAVAGQPQVVLTPPANSTASQSPGVG</sequence>
<dbReference type="Proteomes" id="UP001490365">
    <property type="component" value="Unassembled WGS sequence"/>
</dbReference>
<dbReference type="InterPro" id="IPR025419">
    <property type="entry name" value="DUF4142"/>
</dbReference>
<evidence type="ECO:0000256" key="1">
    <source>
        <dbReference type="SAM" id="MobiDB-lite"/>
    </source>
</evidence>
<evidence type="ECO:0000259" key="2">
    <source>
        <dbReference type="Pfam" id="PF13628"/>
    </source>
</evidence>
<organism evidence="3 4">
    <name type="scientific">Streptomyces sp. 900105755</name>
    <dbReference type="NCBI Taxonomy" id="3154389"/>
    <lineage>
        <taxon>Bacteria</taxon>
        <taxon>Bacillati</taxon>
        <taxon>Actinomycetota</taxon>
        <taxon>Actinomycetes</taxon>
        <taxon>Kitasatosporales</taxon>
        <taxon>Streptomycetaceae</taxon>
        <taxon>Streptomyces</taxon>
    </lineage>
</organism>
<dbReference type="RefSeq" id="WP_351954674.1">
    <property type="nucleotide sequence ID" value="NZ_JBEOZM010000001.1"/>
</dbReference>
<dbReference type="Pfam" id="PF13628">
    <property type="entry name" value="DUF4142"/>
    <property type="match status" value="1"/>
</dbReference>
<name>A0ABV1T7F5_9ACTN</name>
<keyword evidence="4" id="KW-1185">Reference proteome</keyword>
<dbReference type="EMBL" id="JBEOZM010000001">
    <property type="protein sequence ID" value="MER6265957.1"/>
    <property type="molecule type" value="Genomic_DNA"/>
</dbReference>
<gene>
    <name evidence="3" type="ORF">ABT211_01450</name>
</gene>
<feature type="domain" description="DUF4142" evidence="2">
    <location>
        <begin position="54"/>
        <end position="187"/>
    </location>
</feature>
<evidence type="ECO:0000313" key="3">
    <source>
        <dbReference type="EMBL" id="MER6265957.1"/>
    </source>
</evidence>
<feature type="region of interest" description="Disordered" evidence="1">
    <location>
        <begin position="202"/>
        <end position="241"/>
    </location>
</feature>
<protein>
    <submittedName>
        <fullName evidence="3">DUF4142 domain-containing protein</fullName>
    </submittedName>
</protein>
<feature type="compositionally biased region" description="Polar residues" evidence="1">
    <location>
        <begin position="229"/>
        <end position="241"/>
    </location>
</feature>
<proteinExistence type="predicted"/>